<evidence type="ECO:0000313" key="4">
    <source>
        <dbReference type="Proteomes" id="UP001342314"/>
    </source>
</evidence>
<accession>A0AAV5GJ38</accession>
<dbReference type="InterPro" id="IPR000073">
    <property type="entry name" value="AB_hydrolase_1"/>
</dbReference>
<dbReference type="PANTHER" id="PTHR43798:SF31">
    <property type="entry name" value="AB HYDROLASE SUPERFAMILY PROTEIN YCLE"/>
    <property type="match status" value="1"/>
</dbReference>
<dbReference type="InterPro" id="IPR029058">
    <property type="entry name" value="AB_hydrolase_fold"/>
</dbReference>
<protein>
    <recommendedName>
        <fullName evidence="2">AB hydrolase-1 domain-containing protein</fullName>
    </recommendedName>
</protein>
<dbReference type="AlphaFoldDB" id="A0AAV5GJ38"/>
<dbReference type="PRINTS" id="PR00111">
    <property type="entry name" value="ABHYDROLASE"/>
</dbReference>
<organism evidence="3 4">
    <name type="scientific">Rhodotorula paludigena</name>
    <dbReference type="NCBI Taxonomy" id="86838"/>
    <lineage>
        <taxon>Eukaryota</taxon>
        <taxon>Fungi</taxon>
        <taxon>Dikarya</taxon>
        <taxon>Basidiomycota</taxon>
        <taxon>Pucciniomycotina</taxon>
        <taxon>Microbotryomycetes</taxon>
        <taxon>Sporidiobolales</taxon>
        <taxon>Sporidiobolaceae</taxon>
        <taxon>Rhodotorula</taxon>
    </lineage>
</organism>
<keyword evidence="4" id="KW-1185">Reference proteome</keyword>
<keyword evidence="1" id="KW-0378">Hydrolase</keyword>
<evidence type="ECO:0000256" key="1">
    <source>
        <dbReference type="ARBA" id="ARBA00022801"/>
    </source>
</evidence>
<dbReference type="PANTHER" id="PTHR43798">
    <property type="entry name" value="MONOACYLGLYCEROL LIPASE"/>
    <property type="match status" value="1"/>
</dbReference>
<sequence length="244" mass="26007">MHGLGSSTSFYEAPLSSSRLRQHFRLIRYDFDGHGLSPVSSLDAADEAGMLSIEDLAEDLNAVIDWAGCSKVAGVVGHSMSGLVASTFAARYPEKVDKLVLLGAMRALTPEVQSNMLKRAHTVMEHGVSAVVQQVVASALSDRSKQDSPLSGALVRTLVLGTKPEGYAAACRALAGASDPDYGAIKAETLVIAGEHDYLSNAATSDHLCAHIPRADKVQMDGVGHWHAVEDPVRLREILEGFFL</sequence>
<dbReference type="EMBL" id="BQKY01000006">
    <property type="protein sequence ID" value="GJN90223.1"/>
    <property type="molecule type" value="Genomic_DNA"/>
</dbReference>
<dbReference type="Gene3D" id="3.40.50.1820">
    <property type="entry name" value="alpha/beta hydrolase"/>
    <property type="match status" value="1"/>
</dbReference>
<evidence type="ECO:0000259" key="2">
    <source>
        <dbReference type="Pfam" id="PF00561"/>
    </source>
</evidence>
<evidence type="ECO:0000313" key="3">
    <source>
        <dbReference type="EMBL" id="GJN90223.1"/>
    </source>
</evidence>
<dbReference type="InterPro" id="IPR050266">
    <property type="entry name" value="AB_hydrolase_sf"/>
</dbReference>
<dbReference type="Pfam" id="PF00561">
    <property type="entry name" value="Abhydrolase_1"/>
    <property type="match status" value="1"/>
</dbReference>
<proteinExistence type="predicted"/>
<feature type="domain" description="AB hydrolase-1" evidence="2">
    <location>
        <begin position="2"/>
        <end position="231"/>
    </location>
</feature>
<dbReference type="GO" id="GO:0016020">
    <property type="term" value="C:membrane"/>
    <property type="evidence" value="ECO:0007669"/>
    <property type="project" value="TreeGrafter"/>
</dbReference>
<dbReference type="Proteomes" id="UP001342314">
    <property type="component" value="Unassembled WGS sequence"/>
</dbReference>
<dbReference type="GO" id="GO:0016787">
    <property type="term" value="F:hydrolase activity"/>
    <property type="evidence" value="ECO:0007669"/>
    <property type="project" value="UniProtKB-KW"/>
</dbReference>
<gene>
    <name evidence="3" type="ORF">Rhopal_003222-T1</name>
</gene>
<comment type="caution">
    <text evidence="3">The sequence shown here is derived from an EMBL/GenBank/DDBJ whole genome shotgun (WGS) entry which is preliminary data.</text>
</comment>
<name>A0AAV5GJ38_9BASI</name>
<reference evidence="3 4" key="1">
    <citation type="submission" date="2021-12" db="EMBL/GenBank/DDBJ databases">
        <title>High titer production of polyol ester of fatty acids by Rhodotorula paludigena BS15 towards product separation-free biomass refinery.</title>
        <authorList>
            <person name="Mano J."/>
            <person name="Ono H."/>
            <person name="Tanaka T."/>
            <person name="Naito K."/>
            <person name="Sushida H."/>
            <person name="Ike M."/>
            <person name="Tokuyasu K."/>
            <person name="Kitaoka M."/>
        </authorList>
    </citation>
    <scope>NUCLEOTIDE SEQUENCE [LARGE SCALE GENOMIC DNA]</scope>
    <source>
        <strain evidence="3 4">BS15</strain>
    </source>
</reference>
<dbReference type="SUPFAM" id="SSF53474">
    <property type="entry name" value="alpha/beta-Hydrolases"/>
    <property type="match status" value="1"/>
</dbReference>